<dbReference type="EMBL" id="KV745661">
    <property type="protein sequence ID" value="OCK73766.1"/>
    <property type="molecule type" value="Genomic_DNA"/>
</dbReference>
<accession>A0A8E2DYB4</accession>
<evidence type="ECO:0000313" key="1">
    <source>
        <dbReference type="EMBL" id="OCK73766.1"/>
    </source>
</evidence>
<feature type="non-terminal residue" evidence="1">
    <location>
        <position position="1"/>
    </location>
</feature>
<reference evidence="1 2" key="1">
    <citation type="journal article" date="2016" name="Nat. Commun.">
        <title>Ectomycorrhizal ecology is imprinted in the genome of the dominant symbiotic fungus Cenococcum geophilum.</title>
        <authorList>
            <consortium name="DOE Joint Genome Institute"/>
            <person name="Peter M."/>
            <person name="Kohler A."/>
            <person name="Ohm R.A."/>
            <person name="Kuo A."/>
            <person name="Krutzmann J."/>
            <person name="Morin E."/>
            <person name="Arend M."/>
            <person name="Barry K.W."/>
            <person name="Binder M."/>
            <person name="Choi C."/>
            <person name="Clum A."/>
            <person name="Copeland A."/>
            <person name="Grisel N."/>
            <person name="Haridas S."/>
            <person name="Kipfer T."/>
            <person name="LaButti K."/>
            <person name="Lindquist E."/>
            <person name="Lipzen A."/>
            <person name="Maire R."/>
            <person name="Meier B."/>
            <person name="Mihaltcheva S."/>
            <person name="Molinier V."/>
            <person name="Murat C."/>
            <person name="Poggeler S."/>
            <person name="Quandt C.A."/>
            <person name="Sperisen C."/>
            <person name="Tritt A."/>
            <person name="Tisserant E."/>
            <person name="Crous P.W."/>
            <person name="Henrissat B."/>
            <person name="Nehls U."/>
            <person name="Egli S."/>
            <person name="Spatafora J.W."/>
            <person name="Grigoriev I.V."/>
            <person name="Martin F.M."/>
        </authorList>
    </citation>
    <scope>NUCLEOTIDE SEQUENCE [LARGE SCALE GENOMIC DNA]</scope>
    <source>
        <strain evidence="1 2">CBS 459.81</strain>
    </source>
</reference>
<name>A0A8E2DYB4_9PEZI</name>
<gene>
    <name evidence="1" type="ORF">K432DRAFT_312104</name>
</gene>
<dbReference type="Proteomes" id="UP000250266">
    <property type="component" value="Unassembled WGS sequence"/>
</dbReference>
<sequence length="79" mass="8958">RNPRVASIIGRRIKASRIQNTTPAQIQAFFNHLQSVQRKHNVQPENTWNMDEVGTALGICTNTIILAELSKKRTYIMAP</sequence>
<proteinExistence type="predicted"/>
<dbReference type="AlphaFoldDB" id="A0A8E2DYB4"/>
<organism evidence="1 2">
    <name type="scientific">Lepidopterella palustris CBS 459.81</name>
    <dbReference type="NCBI Taxonomy" id="1314670"/>
    <lineage>
        <taxon>Eukaryota</taxon>
        <taxon>Fungi</taxon>
        <taxon>Dikarya</taxon>
        <taxon>Ascomycota</taxon>
        <taxon>Pezizomycotina</taxon>
        <taxon>Dothideomycetes</taxon>
        <taxon>Pleosporomycetidae</taxon>
        <taxon>Mytilinidiales</taxon>
        <taxon>Argynnaceae</taxon>
        <taxon>Lepidopterella</taxon>
    </lineage>
</organism>
<protein>
    <submittedName>
        <fullName evidence="1">Uncharacterized protein</fullName>
    </submittedName>
</protein>
<evidence type="ECO:0000313" key="2">
    <source>
        <dbReference type="Proteomes" id="UP000250266"/>
    </source>
</evidence>
<dbReference type="OrthoDB" id="3439492at2759"/>
<keyword evidence="2" id="KW-1185">Reference proteome</keyword>